<dbReference type="EMBL" id="KB469301">
    <property type="protein sequence ID" value="EPQ55733.1"/>
    <property type="molecule type" value="Genomic_DNA"/>
</dbReference>
<dbReference type="HOGENOM" id="CLU_009665_6_3_1"/>
<organism evidence="5 6">
    <name type="scientific">Gloeophyllum trabeum (strain ATCC 11539 / FP-39264 / Madison 617)</name>
    <name type="common">Brown rot fungus</name>
    <dbReference type="NCBI Taxonomy" id="670483"/>
    <lineage>
        <taxon>Eukaryota</taxon>
        <taxon>Fungi</taxon>
        <taxon>Dikarya</taxon>
        <taxon>Basidiomycota</taxon>
        <taxon>Agaricomycotina</taxon>
        <taxon>Agaricomycetes</taxon>
        <taxon>Gloeophyllales</taxon>
        <taxon>Gloeophyllaceae</taxon>
        <taxon>Gloeophyllum</taxon>
    </lineage>
</organism>
<evidence type="ECO:0000313" key="5">
    <source>
        <dbReference type="EMBL" id="EPQ55733.1"/>
    </source>
</evidence>
<evidence type="ECO:0000256" key="3">
    <source>
        <dbReference type="ARBA" id="ARBA00023002"/>
    </source>
</evidence>
<dbReference type="PRINTS" id="PR00420">
    <property type="entry name" value="RNGMNOXGNASE"/>
</dbReference>
<dbReference type="InterPro" id="IPR002938">
    <property type="entry name" value="FAD-bd"/>
</dbReference>
<dbReference type="Gene3D" id="3.50.50.60">
    <property type="entry name" value="FAD/NAD(P)-binding domain"/>
    <property type="match status" value="1"/>
</dbReference>
<evidence type="ECO:0000259" key="4">
    <source>
        <dbReference type="Pfam" id="PF01494"/>
    </source>
</evidence>
<evidence type="ECO:0000256" key="2">
    <source>
        <dbReference type="ARBA" id="ARBA00022827"/>
    </source>
</evidence>
<evidence type="ECO:0000313" key="6">
    <source>
        <dbReference type="Proteomes" id="UP000030669"/>
    </source>
</evidence>
<sequence>MTQTKFRVAIVSLGFNESRRGGGIGGLVCAAALSKASDIEVHIYEAARQFGEIGAGIGMYPRVWKADAPEGLDFHETKDAGVFRSFHRAELQQAILKSIPPACKMHLIKRLVSFDEPENLEYPVTLTFEDGTTAACDLLIGADGIKSVVRASLFRKWAEEAAEGKQDVAETLLKHVDPVWTGVLAYRCVIPRERLEAQAPNHRVFQMPLVRVVTYCVSKGRLVNAVFMFTRPELEGSKCDGPTVASVSKEEVLDRFQGLEKDVVDLLHCIDNPMRWAIHALNPLPSFVSKRVVLLGDAAHAMTPNQGSGAGQAIEDAYVLSSMLTHQLCTKATIPDVLSIYDCIRRPLANMVLENSRSIGILWDFNLPGFTDEDVMARGEDGKYQPNMDILKQMGRKADELQEWIWKKPAQAERNQAIEMLESLPALAS</sequence>
<dbReference type="InterPro" id="IPR051104">
    <property type="entry name" value="FAD_monoxygenase"/>
</dbReference>
<dbReference type="Pfam" id="PF01494">
    <property type="entry name" value="FAD_binding_3"/>
    <property type="match status" value="1"/>
</dbReference>
<dbReference type="GO" id="GO:0016491">
    <property type="term" value="F:oxidoreductase activity"/>
    <property type="evidence" value="ECO:0007669"/>
    <property type="project" value="UniProtKB-KW"/>
</dbReference>
<evidence type="ECO:0000256" key="1">
    <source>
        <dbReference type="ARBA" id="ARBA00022630"/>
    </source>
</evidence>
<dbReference type="OMA" id="CGHGINI"/>
<dbReference type="Pfam" id="PF13450">
    <property type="entry name" value="NAD_binding_8"/>
    <property type="match status" value="1"/>
</dbReference>
<dbReference type="GeneID" id="19309470"/>
<gene>
    <name evidence="5" type="ORF">GLOTRDRAFT_93300</name>
</gene>
<dbReference type="PANTHER" id="PTHR46720">
    <property type="entry name" value="HYDROXYLASE, PUTATIVE (AFU_ORTHOLOGUE AFUA_3G01460)-RELATED"/>
    <property type="match status" value="1"/>
</dbReference>
<keyword evidence="2" id="KW-0274">FAD</keyword>
<dbReference type="InterPro" id="IPR036188">
    <property type="entry name" value="FAD/NAD-bd_sf"/>
</dbReference>
<dbReference type="KEGG" id="gtr:GLOTRDRAFT_93300"/>
<dbReference type="SUPFAM" id="SSF51905">
    <property type="entry name" value="FAD/NAD(P)-binding domain"/>
    <property type="match status" value="1"/>
</dbReference>
<dbReference type="PANTHER" id="PTHR46720:SF3">
    <property type="entry name" value="FAD-BINDING DOMAIN-CONTAINING PROTEIN-RELATED"/>
    <property type="match status" value="1"/>
</dbReference>
<dbReference type="Proteomes" id="UP000030669">
    <property type="component" value="Unassembled WGS sequence"/>
</dbReference>
<keyword evidence="1" id="KW-0285">Flavoprotein</keyword>
<name>S7Q8G4_GLOTA</name>
<dbReference type="GO" id="GO:0071949">
    <property type="term" value="F:FAD binding"/>
    <property type="evidence" value="ECO:0007669"/>
    <property type="project" value="InterPro"/>
</dbReference>
<protein>
    <submittedName>
        <fullName evidence="5">FAD/NAD P-binding domain-containing protein</fullName>
    </submittedName>
</protein>
<dbReference type="RefSeq" id="XP_007865777.1">
    <property type="nucleotide sequence ID" value="XM_007867586.1"/>
</dbReference>
<dbReference type="SUPFAM" id="SSF54373">
    <property type="entry name" value="FAD-linked reductases, C-terminal domain"/>
    <property type="match status" value="1"/>
</dbReference>
<dbReference type="STRING" id="670483.S7Q8G4"/>
<dbReference type="AlphaFoldDB" id="S7Q8G4"/>
<keyword evidence="6" id="KW-1185">Reference proteome</keyword>
<dbReference type="OrthoDB" id="417877at2759"/>
<dbReference type="GO" id="GO:0044550">
    <property type="term" value="P:secondary metabolite biosynthetic process"/>
    <property type="evidence" value="ECO:0007669"/>
    <property type="project" value="TreeGrafter"/>
</dbReference>
<feature type="domain" description="FAD-binding" evidence="4">
    <location>
        <begin position="287"/>
        <end position="356"/>
    </location>
</feature>
<reference evidence="5 6" key="1">
    <citation type="journal article" date="2012" name="Science">
        <title>The Paleozoic origin of enzymatic lignin decomposition reconstructed from 31 fungal genomes.</title>
        <authorList>
            <person name="Floudas D."/>
            <person name="Binder M."/>
            <person name="Riley R."/>
            <person name="Barry K."/>
            <person name="Blanchette R.A."/>
            <person name="Henrissat B."/>
            <person name="Martinez A.T."/>
            <person name="Otillar R."/>
            <person name="Spatafora J.W."/>
            <person name="Yadav J.S."/>
            <person name="Aerts A."/>
            <person name="Benoit I."/>
            <person name="Boyd A."/>
            <person name="Carlson A."/>
            <person name="Copeland A."/>
            <person name="Coutinho P.M."/>
            <person name="de Vries R.P."/>
            <person name="Ferreira P."/>
            <person name="Findley K."/>
            <person name="Foster B."/>
            <person name="Gaskell J."/>
            <person name="Glotzer D."/>
            <person name="Gorecki P."/>
            <person name="Heitman J."/>
            <person name="Hesse C."/>
            <person name="Hori C."/>
            <person name="Igarashi K."/>
            <person name="Jurgens J.A."/>
            <person name="Kallen N."/>
            <person name="Kersten P."/>
            <person name="Kohler A."/>
            <person name="Kuees U."/>
            <person name="Kumar T.K.A."/>
            <person name="Kuo A."/>
            <person name="LaButti K."/>
            <person name="Larrondo L.F."/>
            <person name="Lindquist E."/>
            <person name="Ling A."/>
            <person name="Lombard V."/>
            <person name="Lucas S."/>
            <person name="Lundell T."/>
            <person name="Martin R."/>
            <person name="McLaughlin D.J."/>
            <person name="Morgenstern I."/>
            <person name="Morin E."/>
            <person name="Murat C."/>
            <person name="Nagy L.G."/>
            <person name="Nolan M."/>
            <person name="Ohm R.A."/>
            <person name="Patyshakuliyeva A."/>
            <person name="Rokas A."/>
            <person name="Ruiz-Duenas F.J."/>
            <person name="Sabat G."/>
            <person name="Salamov A."/>
            <person name="Samejima M."/>
            <person name="Schmutz J."/>
            <person name="Slot J.C."/>
            <person name="St John F."/>
            <person name="Stenlid J."/>
            <person name="Sun H."/>
            <person name="Sun S."/>
            <person name="Syed K."/>
            <person name="Tsang A."/>
            <person name="Wiebenga A."/>
            <person name="Young D."/>
            <person name="Pisabarro A."/>
            <person name="Eastwood D.C."/>
            <person name="Martin F."/>
            <person name="Cullen D."/>
            <person name="Grigoriev I.V."/>
            <person name="Hibbett D.S."/>
        </authorList>
    </citation>
    <scope>NUCLEOTIDE SEQUENCE [LARGE SCALE GENOMIC DNA]</scope>
    <source>
        <strain evidence="5 6">ATCC 11539</strain>
    </source>
</reference>
<accession>S7Q8G4</accession>
<dbReference type="eggNOG" id="KOG2614">
    <property type="taxonomic scope" value="Eukaryota"/>
</dbReference>
<proteinExistence type="predicted"/>
<keyword evidence="3" id="KW-0560">Oxidoreductase</keyword>